<evidence type="ECO:0000256" key="5">
    <source>
        <dbReference type="ARBA" id="ARBA00022741"/>
    </source>
</evidence>
<evidence type="ECO:0000256" key="6">
    <source>
        <dbReference type="ARBA" id="ARBA00022842"/>
    </source>
</evidence>
<proteinExistence type="inferred from homology"/>
<evidence type="ECO:0000313" key="14">
    <source>
        <dbReference type="Proteomes" id="UP000070326"/>
    </source>
</evidence>
<keyword evidence="5 10" id="KW-0547">Nucleotide-binding</keyword>
<evidence type="ECO:0000256" key="1">
    <source>
        <dbReference type="ARBA" id="ARBA00001946"/>
    </source>
</evidence>
<dbReference type="PANTHER" id="PTHR11649">
    <property type="entry name" value="MSS1/TRME-RELATED GTP-BINDING PROTEIN"/>
    <property type="match status" value="1"/>
</dbReference>
<evidence type="ECO:0000256" key="8">
    <source>
        <dbReference type="ARBA" id="ARBA00023210"/>
    </source>
</evidence>
<dbReference type="InterPro" id="IPR019987">
    <property type="entry name" value="GTP-bd_ribosome_bio_YsxC"/>
</dbReference>
<evidence type="ECO:0000256" key="4">
    <source>
        <dbReference type="ARBA" id="ARBA00022723"/>
    </source>
</evidence>
<dbReference type="SUPFAM" id="SSF52540">
    <property type="entry name" value="P-loop containing nucleoside triphosphate hydrolases"/>
    <property type="match status" value="1"/>
</dbReference>
<dbReference type="GO" id="GO:0005525">
    <property type="term" value="F:GTP binding"/>
    <property type="evidence" value="ECO:0007669"/>
    <property type="project" value="UniProtKB-UniRule"/>
</dbReference>
<evidence type="ECO:0000256" key="3">
    <source>
        <dbReference type="ARBA" id="ARBA00022618"/>
    </source>
</evidence>
<dbReference type="GO" id="GO:0000917">
    <property type="term" value="P:division septum assembly"/>
    <property type="evidence" value="ECO:0007669"/>
    <property type="project" value="UniProtKB-KW"/>
</dbReference>
<reference evidence="13 14" key="1">
    <citation type="submission" date="2016-02" db="EMBL/GenBank/DDBJ databases">
        <authorList>
            <person name="Wen L."/>
            <person name="He K."/>
            <person name="Yang H."/>
        </authorList>
    </citation>
    <scope>NUCLEOTIDE SEQUENCE [LARGE SCALE GENOMIC DNA]</scope>
    <source>
        <strain evidence="13 14">MJR8628A</strain>
    </source>
</reference>
<sequence length="259" mass="29818">MEENTKVSETKPKKNRRRNQNKQEKQVKKPVKKKVAPKKPTTIDEKVRQEEKMKIRTAEITMSAVNRSQYPGEGIPEIALAGRSNVGKSSVINGLLSRKNFARTSSTPGKTRTINFYLINEEFYFVDLPGYGYAKVAKTEKEKWGAIMEMYLSDRRELCAIFLLVDCRHEPTADDKMMYEWIKHFGYNCVVVATKADKISRGQYQKHTSIIRKKLEMAKEDKIILTSSSSNVGMKALWDEIVDQYAQHGYTVTYEKTVD</sequence>
<dbReference type="Pfam" id="PF01926">
    <property type="entry name" value="MMR_HSR1"/>
    <property type="match status" value="1"/>
</dbReference>
<dbReference type="InterPro" id="IPR027417">
    <property type="entry name" value="P-loop_NTPase"/>
</dbReference>
<keyword evidence="3 10" id="KW-0132">Cell division</keyword>
<accession>A0A135YMM2</accession>
<keyword evidence="8 10" id="KW-0717">Septation</keyword>
<feature type="compositionally biased region" description="Basic and acidic residues" evidence="11">
    <location>
        <begin position="1"/>
        <end position="12"/>
    </location>
</feature>
<feature type="compositionally biased region" description="Basic residues" evidence="11">
    <location>
        <begin position="28"/>
        <end position="37"/>
    </location>
</feature>
<comment type="cofactor">
    <cofactor evidence="1">
        <name>Mg(2+)</name>
        <dbReference type="ChEBI" id="CHEBI:18420"/>
    </cofactor>
</comment>
<name>A0A135YMM2_9FIRM</name>
<evidence type="ECO:0000259" key="12">
    <source>
        <dbReference type="PROSITE" id="PS51706"/>
    </source>
</evidence>
<gene>
    <name evidence="10" type="primary">engB</name>
    <name evidence="13" type="ORF">HMPREF3195_01779</name>
</gene>
<dbReference type="GO" id="GO:0005829">
    <property type="term" value="C:cytosol"/>
    <property type="evidence" value="ECO:0007669"/>
    <property type="project" value="TreeGrafter"/>
</dbReference>
<comment type="caution">
    <text evidence="13">The sequence shown here is derived from an EMBL/GenBank/DDBJ whole genome shotgun (WGS) entry which is preliminary data.</text>
</comment>
<evidence type="ECO:0000256" key="7">
    <source>
        <dbReference type="ARBA" id="ARBA00023134"/>
    </source>
</evidence>
<dbReference type="EMBL" id="LSQZ01000087">
    <property type="protein sequence ID" value="KXI10659.1"/>
    <property type="molecule type" value="Genomic_DNA"/>
</dbReference>
<dbReference type="GO" id="GO:0046872">
    <property type="term" value="F:metal ion binding"/>
    <property type="evidence" value="ECO:0007669"/>
    <property type="project" value="UniProtKB-KW"/>
</dbReference>
<dbReference type="eggNOG" id="COG0218">
    <property type="taxonomic scope" value="Bacteria"/>
</dbReference>
<comment type="similarity">
    <text evidence="2 10">Belongs to the TRAFAC class TrmE-Era-EngA-EngB-Septin-like GTPase superfamily. EngB GTPase family.</text>
</comment>
<dbReference type="PATRIC" id="fig|1261.5.peg.1785"/>
<feature type="domain" description="EngB-type G" evidence="12">
    <location>
        <begin position="74"/>
        <end position="247"/>
    </location>
</feature>
<protein>
    <recommendedName>
        <fullName evidence="10">Probable GTP-binding protein EngB</fullName>
    </recommendedName>
</protein>
<comment type="function">
    <text evidence="10">Necessary for normal cell division and for the maintenance of normal septation.</text>
</comment>
<dbReference type="NCBIfam" id="TIGR03598">
    <property type="entry name" value="GTPase_YsxC"/>
    <property type="match status" value="1"/>
</dbReference>
<dbReference type="PROSITE" id="PS51706">
    <property type="entry name" value="G_ENGB"/>
    <property type="match status" value="1"/>
</dbReference>
<dbReference type="CDD" id="cd01876">
    <property type="entry name" value="YihA_EngB"/>
    <property type="match status" value="1"/>
</dbReference>
<keyword evidence="6" id="KW-0460">Magnesium</keyword>
<evidence type="ECO:0000256" key="9">
    <source>
        <dbReference type="ARBA" id="ARBA00023306"/>
    </source>
</evidence>
<dbReference type="FunFam" id="3.40.50.300:FF:000098">
    <property type="entry name" value="Probable GTP-binding protein EngB"/>
    <property type="match status" value="1"/>
</dbReference>
<evidence type="ECO:0000256" key="10">
    <source>
        <dbReference type="HAMAP-Rule" id="MF_00321"/>
    </source>
</evidence>
<dbReference type="PANTHER" id="PTHR11649:SF13">
    <property type="entry name" value="ENGB-TYPE G DOMAIN-CONTAINING PROTEIN"/>
    <property type="match status" value="1"/>
</dbReference>
<evidence type="ECO:0000313" key="13">
    <source>
        <dbReference type="EMBL" id="KXI10659.1"/>
    </source>
</evidence>
<feature type="region of interest" description="Disordered" evidence="11">
    <location>
        <begin position="1"/>
        <end position="44"/>
    </location>
</feature>
<keyword evidence="7 10" id="KW-0342">GTP-binding</keyword>
<dbReference type="HAMAP" id="MF_00321">
    <property type="entry name" value="GTPase_EngB"/>
    <property type="match status" value="1"/>
</dbReference>
<dbReference type="InterPro" id="IPR006073">
    <property type="entry name" value="GTP-bd"/>
</dbReference>
<keyword evidence="4" id="KW-0479">Metal-binding</keyword>
<dbReference type="Proteomes" id="UP000070326">
    <property type="component" value="Unassembled WGS sequence"/>
</dbReference>
<dbReference type="STRING" id="1261.HMPREF3195_01779"/>
<evidence type="ECO:0000256" key="11">
    <source>
        <dbReference type="SAM" id="MobiDB-lite"/>
    </source>
</evidence>
<dbReference type="InterPro" id="IPR030393">
    <property type="entry name" value="G_ENGB_dom"/>
</dbReference>
<evidence type="ECO:0000256" key="2">
    <source>
        <dbReference type="ARBA" id="ARBA00009638"/>
    </source>
</evidence>
<dbReference type="AlphaFoldDB" id="A0A135YMM2"/>
<organism evidence="13 14">
    <name type="scientific">Peptostreptococcus anaerobius</name>
    <dbReference type="NCBI Taxonomy" id="1261"/>
    <lineage>
        <taxon>Bacteria</taxon>
        <taxon>Bacillati</taxon>
        <taxon>Bacillota</taxon>
        <taxon>Clostridia</taxon>
        <taxon>Peptostreptococcales</taxon>
        <taxon>Peptostreptococcaceae</taxon>
        <taxon>Peptostreptococcus</taxon>
    </lineage>
</organism>
<dbReference type="Gene3D" id="3.40.50.300">
    <property type="entry name" value="P-loop containing nucleotide triphosphate hydrolases"/>
    <property type="match status" value="1"/>
</dbReference>
<keyword evidence="9 10" id="KW-0131">Cell cycle</keyword>